<sequence>LDGLQTLGENIADAGGVKGAFKAYKRQTKHVEERALPSLEVYTGDQLYFISFAL</sequence>
<dbReference type="MEROPS" id="M13.A02"/>
<dbReference type="AlphaFoldDB" id="B7PMI2"/>
<dbReference type="PhylomeDB" id="B7PMI2"/>
<dbReference type="EMBL" id="DS747578">
    <property type="protein sequence ID" value="EEC07804.1"/>
    <property type="molecule type" value="Genomic_DNA"/>
</dbReference>
<dbReference type="VEuPathDB" id="VectorBase:ISCW006416"/>
<dbReference type="SUPFAM" id="SSF55486">
    <property type="entry name" value="Metalloproteases ('zincins'), catalytic domain"/>
    <property type="match status" value="1"/>
</dbReference>
<protein>
    <submittedName>
        <fullName evidence="2">Zinc metalloprotease, putative</fullName>
        <ecNumber evidence="2">3.4.24.71</ecNumber>
    </submittedName>
</protein>
<gene>
    <name evidence="2" type="ORF">IscW_ISCW006416</name>
</gene>
<proteinExistence type="predicted"/>
<dbReference type="Pfam" id="PF01431">
    <property type="entry name" value="Peptidase_M13"/>
    <property type="match status" value="1"/>
</dbReference>
<keyword evidence="2" id="KW-0482">Metalloprotease</keyword>
<dbReference type="GO" id="GO:0006508">
    <property type="term" value="P:proteolysis"/>
    <property type="evidence" value="ECO:0007669"/>
    <property type="project" value="UniProtKB-KW"/>
</dbReference>
<dbReference type="VEuPathDB" id="VectorBase:ISCI006416"/>
<evidence type="ECO:0000259" key="1">
    <source>
        <dbReference type="Pfam" id="PF01431"/>
    </source>
</evidence>
<feature type="domain" description="Peptidase M13 C-terminal" evidence="1">
    <location>
        <begin position="2"/>
        <end position="53"/>
    </location>
</feature>
<keyword evidence="2" id="KW-0645">Protease</keyword>
<reference evidence="2" key="1">
    <citation type="submission" date="2008-03" db="EMBL/GenBank/DDBJ databases">
        <title>Annotation of Ixodes scapularis.</title>
        <authorList>
            <consortium name="Ixodes scapularis Genome Project Consortium"/>
            <person name="Caler E."/>
            <person name="Hannick L.I."/>
            <person name="Bidwell S."/>
            <person name="Joardar V."/>
            <person name="Thiagarajan M."/>
            <person name="Amedeo P."/>
            <person name="Galinsky K.J."/>
            <person name="Schobel S."/>
            <person name="Inman J."/>
            <person name="Hostetler J."/>
            <person name="Miller J."/>
            <person name="Hammond M."/>
            <person name="Megy K."/>
            <person name="Lawson D."/>
            <person name="Kodira C."/>
            <person name="Sutton G."/>
            <person name="Meyer J."/>
            <person name="Hill C.A."/>
            <person name="Birren B."/>
            <person name="Nene V."/>
            <person name="Collins F."/>
            <person name="Alarcon-Chaidez F."/>
            <person name="Wikel S."/>
            <person name="Strausberg R."/>
        </authorList>
    </citation>
    <scope>NUCLEOTIDE SEQUENCE [LARGE SCALE GENOMIC DNA]</scope>
    <source>
        <strain evidence="2">Wikel colony</strain>
    </source>
</reference>
<dbReference type="InterPro" id="IPR018497">
    <property type="entry name" value="Peptidase_M13_C"/>
</dbReference>
<dbReference type="PROSITE" id="PS51885">
    <property type="entry name" value="NEPRILYSIN"/>
    <property type="match status" value="1"/>
</dbReference>
<dbReference type="PANTHER" id="PTHR11733:SF240">
    <property type="entry name" value="GH14155P-RELATED"/>
    <property type="match status" value="1"/>
</dbReference>
<name>B7PMI2_IXOSC</name>
<dbReference type="InterPro" id="IPR000718">
    <property type="entry name" value="Peptidase_M13"/>
</dbReference>
<dbReference type="PaxDb" id="6945-B7PMI2"/>
<dbReference type="EC" id="3.4.24.71" evidence="2"/>
<organism>
    <name type="scientific">Ixodes scapularis</name>
    <name type="common">Black-legged tick</name>
    <name type="synonym">Deer tick</name>
    <dbReference type="NCBI Taxonomy" id="6945"/>
    <lineage>
        <taxon>Eukaryota</taxon>
        <taxon>Metazoa</taxon>
        <taxon>Ecdysozoa</taxon>
        <taxon>Arthropoda</taxon>
        <taxon>Chelicerata</taxon>
        <taxon>Arachnida</taxon>
        <taxon>Acari</taxon>
        <taxon>Parasitiformes</taxon>
        <taxon>Ixodida</taxon>
        <taxon>Ixodoidea</taxon>
        <taxon>Ixodidae</taxon>
        <taxon>Ixodinae</taxon>
        <taxon>Ixodes</taxon>
    </lineage>
</organism>
<feature type="non-terminal residue" evidence="2">
    <location>
        <position position="54"/>
    </location>
</feature>
<dbReference type="GO" id="GO:0004222">
    <property type="term" value="F:metalloendopeptidase activity"/>
    <property type="evidence" value="ECO:0007669"/>
    <property type="project" value="UniProtKB-EC"/>
</dbReference>
<dbReference type="Gene3D" id="3.40.390.10">
    <property type="entry name" value="Collagenase (Catalytic Domain)"/>
    <property type="match status" value="1"/>
</dbReference>
<feature type="non-terminal residue" evidence="2">
    <location>
        <position position="1"/>
    </location>
</feature>
<accession>B7PMI2</accession>
<evidence type="ECO:0000313" key="2">
    <source>
        <dbReference type="EMBL" id="EEC07804.1"/>
    </source>
</evidence>
<dbReference type="PANTHER" id="PTHR11733">
    <property type="entry name" value="ZINC METALLOPROTEASE FAMILY M13 NEPRILYSIN-RELATED"/>
    <property type="match status" value="1"/>
</dbReference>
<dbReference type="InterPro" id="IPR024079">
    <property type="entry name" value="MetalloPept_cat_dom_sf"/>
</dbReference>
<keyword evidence="2" id="KW-0378">Hydrolase</keyword>